<evidence type="ECO:0000313" key="2">
    <source>
        <dbReference type="Proteomes" id="UP000033881"/>
    </source>
</evidence>
<comment type="caution">
    <text evidence="1">The sequence shown here is derived from an EMBL/GenBank/DDBJ whole genome shotgun (WGS) entry which is preliminary data.</text>
</comment>
<gene>
    <name evidence="1" type="ORF">UT24_C0003G0069</name>
</gene>
<dbReference type="Proteomes" id="UP000033881">
    <property type="component" value="Unassembled WGS sequence"/>
</dbReference>
<organism evidence="1 2">
    <name type="scientific">Candidatus Woesebacteria bacterium GW2011_GWB1_39_12</name>
    <dbReference type="NCBI Taxonomy" id="1618574"/>
    <lineage>
        <taxon>Bacteria</taxon>
        <taxon>Candidatus Woeseibacteriota</taxon>
    </lineage>
</organism>
<dbReference type="EMBL" id="LBWB01000003">
    <property type="protein sequence ID" value="KKR01662.1"/>
    <property type="molecule type" value="Genomic_DNA"/>
</dbReference>
<reference evidence="1 2" key="1">
    <citation type="journal article" date="2015" name="Nature">
        <title>rRNA introns, odd ribosomes, and small enigmatic genomes across a large radiation of phyla.</title>
        <authorList>
            <person name="Brown C.T."/>
            <person name="Hug L.A."/>
            <person name="Thomas B.C."/>
            <person name="Sharon I."/>
            <person name="Castelle C.J."/>
            <person name="Singh A."/>
            <person name="Wilkins M.J."/>
            <person name="Williams K.H."/>
            <person name="Banfield J.F."/>
        </authorList>
    </citation>
    <scope>NUCLEOTIDE SEQUENCE [LARGE SCALE GENOMIC DNA]</scope>
</reference>
<protein>
    <submittedName>
        <fullName evidence="1">Uncharacterized protein</fullName>
    </submittedName>
</protein>
<evidence type="ECO:0000313" key="1">
    <source>
        <dbReference type="EMBL" id="KKR01662.1"/>
    </source>
</evidence>
<name>A0A0G0QIZ9_9BACT</name>
<dbReference type="AlphaFoldDB" id="A0A0G0QIZ9"/>
<proteinExistence type="predicted"/>
<dbReference type="STRING" id="1618574.UT24_C0003G0069"/>
<sequence>MNQNLNEQLDAFRAEMFAKFKAVEHKHRGASVTDDNIDWLTFDWEQIEQHFIEEFAEYFNLTKDEIDQLIGLIYRSENYNDPRKTKEAVDAANMSFLMWWYGENKK</sequence>
<accession>A0A0G0QIZ9</accession>